<keyword evidence="1" id="KW-0175">Coiled coil</keyword>
<evidence type="ECO:0000256" key="1">
    <source>
        <dbReference type="SAM" id="Coils"/>
    </source>
</evidence>
<feature type="region of interest" description="Disordered" evidence="2">
    <location>
        <begin position="253"/>
        <end position="276"/>
    </location>
</feature>
<name>A0A7S2UBN4_9STRA</name>
<organism evidence="3">
    <name type="scientific">Attheya septentrionalis</name>
    <dbReference type="NCBI Taxonomy" id="420275"/>
    <lineage>
        <taxon>Eukaryota</taxon>
        <taxon>Sar</taxon>
        <taxon>Stramenopiles</taxon>
        <taxon>Ochrophyta</taxon>
        <taxon>Bacillariophyta</taxon>
        <taxon>Coscinodiscophyceae</taxon>
        <taxon>Chaetocerotophycidae</taxon>
        <taxon>Chaetocerotales</taxon>
        <taxon>Attheyaceae</taxon>
        <taxon>Attheya</taxon>
    </lineage>
</organism>
<sequence>MGNCRSSKTSAVIATDTNGSLYENTKDENHRINYNDGTSTSAFIDAMLPIILPVARRLLSKKLIEKGIVLLDEVPVPPVYDDSISDDELPLRPLLMKVDHVRVVDAASLRADMERHPEFGWPERDRAEQLMERVPGKDVGMVVLDLIQTDVHVRFAPGIEFVVPVQKMGMKVDLEIGSGGKITEGWVRFKGPLLRVWLVNETRKLYISFMECPDIIPHLNVNADRGKGDFASMYFTENTTSFDNVTEKVLSDFGPKKKKNKNEKNKATRKKEKEDKTKNTWLGEALAGLVISGLKKYTKVNPGQPLEIDMKNNIETSLSAAFGKPRPAGKIQSQIEALEKELVRAEQLEAITESQQKNKLVNATSCRAQVDTTEQPCLTANEKSDDTMGSFMGSNFFELPWLTC</sequence>
<reference evidence="3" key="1">
    <citation type="submission" date="2021-01" db="EMBL/GenBank/DDBJ databases">
        <authorList>
            <person name="Corre E."/>
            <person name="Pelletier E."/>
            <person name="Niang G."/>
            <person name="Scheremetjew M."/>
            <person name="Finn R."/>
            <person name="Kale V."/>
            <person name="Holt S."/>
            <person name="Cochrane G."/>
            <person name="Meng A."/>
            <person name="Brown T."/>
            <person name="Cohen L."/>
        </authorList>
    </citation>
    <scope>NUCLEOTIDE SEQUENCE</scope>
    <source>
        <strain evidence="3">CCMP2084</strain>
    </source>
</reference>
<gene>
    <name evidence="3" type="ORF">ASEP1449_LOCUS4308</name>
</gene>
<feature type="compositionally biased region" description="Basic and acidic residues" evidence="2">
    <location>
        <begin position="262"/>
        <end position="276"/>
    </location>
</feature>
<evidence type="ECO:0000256" key="2">
    <source>
        <dbReference type="SAM" id="MobiDB-lite"/>
    </source>
</evidence>
<dbReference type="AlphaFoldDB" id="A0A7S2UBN4"/>
<dbReference type="EMBL" id="HBHQ01006403">
    <property type="protein sequence ID" value="CAD9812483.1"/>
    <property type="molecule type" value="Transcribed_RNA"/>
</dbReference>
<accession>A0A7S2UBN4</accession>
<feature type="coiled-coil region" evidence="1">
    <location>
        <begin position="328"/>
        <end position="355"/>
    </location>
</feature>
<protein>
    <submittedName>
        <fullName evidence="3">Uncharacterized protein</fullName>
    </submittedName>
</protein>
<proteinExistence type="predicted"/>
<evidence type="ECO:0000313" key="3">
    <source>
        <dbReference type="EMBL" id="CAD9812483.1"/>
    </source>
</evidence>